<sequence>MIQAIIFDLDGVLVQTEKLKALAYSKAVQVIRGLLEPDYRAGEAYREVVGASRETTSRYVMNKLGLVEDLRPIMARYGVSKPEDALTAVRYEIYYDIIGDPQVIRDNQWPYAMAVLRTAREFSCKTALTTLSKRKDVQHVIEALGIEDYLDAVLTAEDVTLGKPDPQIYLLAAERLGLPPEECLVLEDSVNGVKAGLAAGMEVVAIATPFTRGSLLSSGVIEDRWIAEPKTVPETVRLRIEVHNRSAHSQATSGHWTKNVGGDHSRPMS</sequence>
<dbReference type="PRINTS" id="PR00413">
    <property type="entry name" value="HADHALOGNASE"/>
</dbReference>
<dbReference type="RefSeq" id="WP_316968832.1">
    <property type="nucleotide sequence ID" value="NZ_JARFPL010000014.1"/>
</dbReference>
<comment type="caution">
    <text evidence="7">The sequence shown here is derived from an EMBL/GenBank/DDBJ whole genome shotgun (WGS) entry which is preliminary data.</text>
</comment>
<dbReference type="InterPro" id="IPR006439">
    <property type="entry name" value="HAD-SF_hydro_IA"/>
</dbReference>
<accession>A0ABT5XEJ9</accession>
<proteinExistence type="inferred from homology"/>
<evidence type="ECO:0000256" key="1">
    <source>
        <dbReference type="ARBA" id="ARBA00001946"/>
    </source>
</evidence>
<evidence type="ECO:0000313" key="7">
    <source>
        <dbReference type="EMBL" id="MDF0593126.1"/>
    </source>
</evidence>
<evidence type="ECO:0000256" key="5">
    <source>
        <dbReference type="ARBA" id="ARBA00023277"/>
    </source>
</evidence>
<feature type="compositionally biased region" description="Polar residues" evidence="6">
    <location>
        <begin position="247"/>
        <end position="256"/>
    </location>
</feature>
<dbReference type="Pfam" id="PF00702">
    <property type="entry name" value="Hydrolase"/>
    <property type="match status" value="1"/>
</dbReference>
<dbReference type="Gene3D" id="1.10.150.240">
    <property type="entry name" value="Putative phosphatase, domain 2"/>
    <property type="match status" value="1"/>
</dbReference>
<keyword evidence="5" id="KW-0119">Carbohydrate metabolism</keyword>
<dbReference type="Gene3D" id="3.40.50.1000">
    <property type="entry name" value="HAD superfamily/HAD-like"/>
    <property type="match status" value="1"/>
</dbReference>
<feature type="region of interest" description="Disordered" evidence="6">
    <location>
        <begin position="244"/>
        <end position="269"/>
    </location>
</feature>
<evidence type="ECO:0000256" key="4">
    <source>
        <dbReference type="ARBA" id="ARBA00022842"/>
    </source>
</evidence>
<dbReference type="InterPro" id="IPR036412">
    <property type="entry name" value="HAD-like_sf"/>
</dbReference>
<protein>
    <submittedName>
        <fullName evidence="7">HAD family phosphatase</fullName>
    </submittedName>
</protein>
<dbReference type="PANTHER" id="PTHR46193:SF18">
    <property type="entry name" value="HEXITOL PHOSPHATASE B"/>
    <property type="match status" value="1"/>
</dbReference>
<reference evidence="7 8" key="1">
    <citation type="submission" date="2023-03" db="EMBL/GenBank/DDBJ databases">
        <title>Whole genome sequencing of Methanotrichaceae archaeon M04Ac.</title>
        <authorList>
            <person name="Khomyakova M.A."/>
            <person name="Merkel A.Y."/>
            <person name="Slobodkin A.I."/>
        </authorList>
    </citation>
    <scope>NUCLEOTIDE SEQUENCE [LARGE SCALE GENOMIC DNA]</scope>
    <source>
        <strain evidence="7 8">M04Ac</strain>
    </source>
</reference>
<evidence type="ECO:0000256" key="6">
    <source>
        <dbReference type="SAM" id="MobiDB-lite"/>
    </source>
</evidence>
<dbReference type="InterPro" id="IPR051600">
    <property type="entry name" value="Beta-PGM-like"/>
</dbReference>
<dbReference type="EMBL" id="JARFPL010000014">
    <property type="protein sequence ID" value="MDF0593126.1"/>
    <property type="molecule type" value="Genomic_DNA"/>
</dbReference>
<dbReference type="NCBIfam" id="TIGR01509">
    <property type="entry name" value="HAD-SF-IA-v3"/>
    <property type="match status" value="1"/>
</dbReference>
<evidence type="ECO:0000256" key="2">
    <source>
        <dbReference type="ARBA" id="ARBA00007958"/>
    </source>
</evidence>
<keyword evidence="4" id="KW-0460">Magnesium</keyword>
<dbReference type="SFLD" id="SFLDS00003">
    <property type="entry name" value="Haloacid_Dehalogenase"/>
    <property type="match status" value="1"/>
</dbReference>
<gene>
    <name evidence="7" type="ORF">P0O24_05960</name>
</gene>
<dbReference type="SUPFAM" id="SSF56784">
    <property type="entry name" value="HAD-like"/>
    <property type="match status" value="1"/>
</dbReference>
<dbReference type="PANTHER" id="PTHR46193">
    <property type="entry name" value="6-PHOSPHOGLUCONATE PHOSPHATASE"/>
    <property type="match status" value="1"/>
</dbReference>
<name>A0ABT5XEJ9_9EURY</name>
<organism evidence="7 8">
    <name type="scientific">Candidatus Methanocrinis alkalitolerans</name>
    <dbReference type="NCBI Taxonomy" id="3033395"/>
    <lineage>
        <taxon>Archaea</taxon>
        <taxon>Methanobacteriati</taxon>
        <taxon>Methanobacteriota</taxon>
        <taxon>Stenosarchaea group</taxon>
        <taxon>Methanomicrobia</taxon>
        <taxon>Methanotrichales</taxon>
        <taxon>Methanotrichaceae</taxon>
        <taxon>Methanocrinis</taxon>
    </lineage>
</organism>
<comment type="cofactor">
    <cofactor evidence="1">
        <name>Mg(2+)</name>
        <dbReference type="ChEBI" id="CHEBI:18420"/>
    </cofactor>
</comment>
<keyword evidence="8" id="KW-1185">Reference proteome</keyword>
<dbReference type="InterPro" id="IPR023198">
    <property type="entry name" value="PGP-like_dom2"/>
</dbReference>
<dbReference type="SFLD" id="SFLDG01129">
    <property type="entry name" value="C1.5:_HAD__Beta-PGM__Phosphata"/>
    <property type="match status" value="1"/>
</dbReference>
<evidence type="ECO:0000256" key="3">
    <source>
        <dbReference type="ARBA" id="ARBA00022723"/>
    </source>
</evidence>
<dbReference type="Proteomes" id="UP001215956">
    <property type="component" value="Unassembled WGS sequence"/>
</dbReference>
<keyword evidence="3" id="KW-0479">Metal-binding</keyword>
<dbReference type="InterPro" id="IPR023214">
    <property type="entry name" value="HAD_sf"/>
</dbReference>
<comment type="similarity">
    <text evidence="2">Belongs to the HAD-like hydrolase superfamily.</text>
</comment>
<evidence type="ECO:0000313" key="8">
    <source>
        <dbReference type="Proteomes" id="UP001215956"/>
    </source>
</evidence>